<feature type="transmembrane region" description="Helical" evidence="1">
    <location>
        <begin position="147"/>
        <end position="165"/>
    </location>
</feature>
<evidence type="ECO:0008006" key="4">
    <source>
        <dbReference type="Google" id="ProtNLM"/>
    </source>
</evidence>
<keyword evidence="3" id="KW-1185">Reference proteome</keyword>
<feature type="transmembrane region" description="Helical" evidence="1">
    <location>
        <begin position="286"/>
        <end position="304"/>
    </location>
</feature>
<organism evidence="2 3">
    <name type="scientific">Rhodopirellula halodulae</name>
    <dbReference type="NCBI Taxonomy" id="2894198"/>
    <lineage>
        <taxon>Bacteria</taxon>
        <taxon>Pseudomonadati</taxon>
        <taxon>Planctomycetota</taxon>
        <taxon>Planctomycetia</taxon>
        <taxon>Pirellulales</taxon>
        <taxon>Pirellulaceae</taxon>
        <taxon>Rhodopirellula</taxon>
    </lineage>
</organism>
<feature type="transmembrane region" description="Helical" evidence="1">
    <location>
        <begin position="65"/>
        <end position="86"/>
    </location>
</feature>
<evidence type="ECO:0000313" key="3">
    <source>
        <dbReference type="Proteomes" id="UP001430306"/>
    </source>
</evidence>
<reference evidence="2" key="1">
    <citation type="submission" date="2021-11" db="EMBL/GenBank/DDBJ databases">
        <title>Genome sequence.</title>
        <authorList>
            <person name="Sun Q."/>
        </authorList>
    </citation>
    <scope>NUCLEOTIDE SEQUENCE</scope>
    <source>
        <strain evidence="2">JC740</strain>
    </source>
</reference>
<accession>A0ABS8NN57</accession>
<comment type="caution">
    <text evidence="2">The sequence shown here is derived from an EMBL/GenBank/DDBJ whole genome shotgun (WGS) entry which is preliminary data.</text>
</comment>
<sequence length="544" mass="59668">MSNIFLRLVSGFLLAGSASRPLVAQDVAVSKLTGTRRDAVFLGMVGWVRKGVGIDGPTQLGWLRYALLLFGVVCQCVTIAITWPLWQVRDMPPHLPTLDVPQLPFGWALIATLVLTVWRPRVGVAVHFGVLVVAAVMDQFRLQPQFFSIAVLTAACVWDAGHRIARWSLVSTWVWAGLHKMLSPDWFGYASHWLVARSGFDADENYWWVALVVAIVELTVGVIAIGWPRLAAPACCVMHLGIAVTISPLLVDWNESVLPWNLSVAVIGTWVMWTTKSWRPEFGWEWLVFSFACFAPVGFFVGWLDHGFSGVLYSGSIPQGLVTTRSGVLEVDGWGDLRVPFPKERRTIRIYFEQVGQPGDKLHLSDPRPLLDDAFYILGDNGKARPISPDEFFAGVPVVNDGLAGLDKTGNIAGVAVDSRRALFELRRAGVKLLRAAEGQPIFAVEFSPDNFEPGLLEHLVRLPNVMQVQLAGAAVRDEDLVRLAELRLLTGVGLSRTAVTDSGIENLSGLPYLQVIECEGTEITEAAIAAAINPVPSFAEEMD</sequence>
<dbReference type="EMBL" id="JAJKFW010000060">
    <property type="protein sequence ID" value="MCC9644814.1"/>
    <property type="molecule type" value="Genomic_DNA"/>
</dbReference>
<dbReference type="Gene3D" id="3.80.10.10">
    <property type="entry name" value="Ribonuclease Inhibitor"/>
    <property type="match status" value="1"/>
</dbReference>
<feature type="transmembrane region" description="Helical" evidence="1">
    <location>
        <begin position="206"/>
        <end position="225"/>
    </location>
</feature>
<keyword evidence="1" id="KW-0472">Membrane</keyword>
<keyword evidence="1" id="KW-0812">Transmembrane</keyword>
<dbReference type="InterPro" id="IPR032675">
    <property type="entry name" value="LRR_dom_sf"/>
</dbReference>
<gene>
    <name evidence="2" type="ORF">LOC71_21270</name>
</gene>
<keyword evidence="1" id="KW-1133">Transmembrane helix</keyword>
<proteinExistence type="predicted"/>
<name>A0ABS8NN57_9BACT</name>
<feature type="transmembrane region" description="Helical" evidence="1">
    <location>
        <begin position="98"/>
        <end position="118"/>
    </location>
</feature>
<dbReference type="Proteomes" id="UP001430306">
    <property type="component" value="Unassembled WGS sequence"/>
</dbReference>
<evidence type="ECO:0000313" key="2">
    <source>
        <dbReference type="EMBL" id="MCC9644814.1"/>
    </source>
</evidence>
<evidence type="ECO:0000256" key="1">
    <source>
        <dbReference type="SAM" id="Phobius"/>
    </source>
</evidence>
<protein>
    <recommendedName>
        <fullName evidence="4">DoxX family protein</fullName>
    </recommendedName>
</protein>